<dbReference type="AlphaFoldDB" id="A0AA88YUK8"/>
<dbReference type="InterPro" id="IPR006222">
    <property type="entry name" value="GCVT_N"/>
</dbReference>
<evidence type="ECO:0000256" key="2">
    <source>
        <dbReference type="ARBA" id="ARBA00022946"/>
    </source>
</evidence>
<keyword evidence="2" id="KW-0809">Transit peptide</keyword>
<dbReference type="InterPro" id="IPR017703">
    <property type="entry name" value="YgfZ/GCV_T_CS"/>
</dbReference>
<dbReference type="PIRSF" id="PIRSF006487">
    <property type="entry name" value="GcvT"/>
    <property type="match status" value="1"/>
</dbReference>
<reference evidence="6" key="1">
    <citation type="submission" date="2019-08" db="EMBL/GenBank/DDBJ databases">
        <title>The improved chromosome-level genome for the pearl oyster Pinctada fucata martensii using PacBio sequencing and Hi-C.</title>
        <authorList>
            <person name="Zheng Z."/>
        </authorList>
    </citation>
    <scope>NUCLEOTIDE SEQUENCE</scope>
    <source>
        <strain evidence="6">ZZ-2019</strain>
        <tissue evidence="6">Adductor muscle</tissue>
    </source>
</reference>
<comment type="subcellular location">
    <subcellularLocation>
        <location evidence="1">Mitochondrion</location>
    </subcellularLocation>
</comment>
<name>A0AA88YUK8_PINIB</name>
<dbReference type="InterPro" id="IPR027266">
    <property type="entry name" value="TrmE/GcvT-like"/>
</dbReference>
<dbReference type="PANTHER" id="PTHR22602:SF0">
    <property type="entry name" value="TRANSFERASE CAF17, MITOCHONDRIAL-RELATED"/>
    <property type="match status" value="1"/>
</dbReference>
<feature type="domain" description="GCVT N-terminal" evidence="4">
    <location>
        <begin position="34"/>
        <end position="158"/>
    </location>
</feature>
<dbReference type="NCBIfam" id="TIGR03317">
    <property type="entry name" value="ygfZ_signature"/>
    <property type="match status" value="1"/>
</dbReference>
<dbReference type="InterPro" id="IPR057460">
    <property type="entry name" value="CAF17_C"/>
</dbReference>
<sequence length="358" mass="40342">MKILVSQLRKLVPGVSRYCTFCHCHRADQLFSGQMDSVLHRRTYSVCKKWGLHPLKSRGLVRLKGNDVVPFLQGLITNDVTKLGDSCRSLYSMMLNVQGRVLYDMMVYQTPGTDNTPCVLVEVDREVVTEFIKTMKKYKIRKKVDITDVTGELQSYAVTPQDSYDNIPWLPINQESVIAAEADPRLQTFGWRVISPDQSYITSNVDPDVTVSLLDEHEYHIARYKLGIPEGIKDLPPGDCLPLESNLVFHDGVSFTKGCYIGQELTARTHHTGVTRKRLMPIVLDRIPKDVTSGSNIVTSSGRSAGKFRNAADVYGLGLIRLAHLKEKLEIRVNEGDKYCVETAVPSWWPQEAEASRL</sequence>
<dbReference type="Pfam" id="PF01571">
    <property type="entry name" value="GCV_T"/>
    <property type="match status" value="1"/>
</dbReference>
<evidence type="ECO:0000313" key="6">
    <source>
        <dbReference type="EMBL" id="KAK3105885.1"/>
    </source>
</evidence>
<feature type="domain" description="CAF17 C-terminal" evidence="5">
    <location>
        <begin position="276"/>
        <end position="351"/>
    </location>
</feature>
<evidence type="ECO:0000259" key="4">
    <source>
        <dbReference type="Pfam" id="PF01571"/>
    </source>
</evidence>
<evidence type="ECO:0000313" key="7">
    <source>
        <dbReference type="Proteomes" id="UP001186944"/>
    </source>
</evidence>
<keyword evidence="3" id="KW-0496">Mitochondrion</keyword>
<evidence type="ECO:0000259" key="5">
    <source>
        <dbReference type="Pfam" id="PF25455"/>
    </source>
</evidence>
<dbReference type="InterPro" id="IPR045179">
    <property type="entry name" value="YgfZ/GcvT"/>
</dbReference>
<dbReference type="EMBL" id="VSWD01000003">
    <property type="protein sequence ID" value="KAK3105885.1"/>
    <property type="molecule type" value="Genomic_DNA"/>
</dbReference>
<keyword evidence="7" id="KW-1185">Reference proteome</keyword>
<dbReference type="Pfam" id="PF25455">
    <property type="entry name" value="Beta-barrel_CAF17_C"/>
    <property type="match status" value="1"/>
</dbReference>
<evidence type="ECO:0000256" key="3">
    <source>
        <dbReference type="ARBA" id="ARBA00023128"/>
    </source>
</evidence>
<accession>A0AA88YUK8</accession>
<dbReference type="PANTHER" id="PTHR22602">
    <property type="entry name" value="TRANSFERASE CAF17, MITOCHONDRIAL-RELATED"/>
    <property type="match status" value="1"/>
</dbReference>
<proteinExistence type="predicted"/>
<dbReference type="GO" id="GO:0005759">
    <property type="term" value="C:mitochondrial matrix"/>
    <property type="evidence" value="ECO:0007669"/>
    <property type="project" value="TreeGrafter"/>
</dbReference>
<organism evidence="6 7">
    <name type="scientific">Pinctada imbricata</name>
    <name type="common">Atlantic pearl-oyster</name>
    <name type="synonym">Pinctada martensii</name>
    <dbReference type="NCBI Taxonomy" id="66713"/>
    <lineage>
        <taxon>Eukaryota</taxon>
        <taxon>Metazoa</taxon>
        <taxon>Spiralia</taxon>
        <taxon>Lophotrochozoa</taxon>
        <taxon>Mollusca</taxon>
        <taxon>Bivalvia</taxon>
        <taxon>Autobranchia</taxon>
        <taxon>Pteriomorphia</taxon>
        <taxon>Pterioida</taxon>
        <taxon>Pterioidea</taxon>
        <taxon>Pteriidae</taxon>
        <taxon>Pinctada</taxon>
    </lineage>
</organism>
<gene>
    <name evidence="6" type="ORF">FSP39_007893</name>
</gene>
<evidence type="ECO:0000256" key="1">
    <source>
        <dbReference type="ARBA" id="ARBA00004173"/>
    </source>
</evidence>
<comment type="caution">
    <text evidence="6">The sequence shown here is derived from an EMBL/GenBank/DDBJ whole genome shotgun (WGS) entry which is preliminary data.</text>
</comment>
<dbReference type="Gene3D" id="3.30.1360.120">
    <property type="entry name" value="Probable tRNA modification gtpase trme, domain 1"/>
    <property type="match status" value="1"/>
</dbReference>
<dbReference type="SUPFAM" id="SSF103025">
    <property type="entry name" value="Folate-binding domain"/>
    <property type="match status" value="1"/>
</dbReference>
<dbReference type="Proteomes" id="UP001186944">
    <property type="component" value="Unassembled WGS sequence"/>
</dbReference>
<protein>
    <submittedName>
        <fullName evidence="6">Uncharacterized protein</fullName>
    </submittedName>
</protein>
<dbReference type="GO" id="GO:0016226">
    <property type="term" value="P:iron-sulfur cluster assembly"/>
    <property type="evidence" value="ECO:0007669"/>
    <property type="project" value="TreeGrafter"/>
</dbReference>